<evidence type="ECO:0008006" key="8">
    <source>
        <dbReference type="Google" id="ProtNLM"/>
    </source>
</evidence>
<feature type="region of interest" description="Disordered" evidence="2">
    <location>
        <begin position="1659"/>
        <end position="1695"/>
    </location>
</feature>
<keyword evidence="7" id="KW-1185">Reference proteome</keyword>
<accession>A0ABD1FFW7</accession>
<dbReference type="InterPro" id="IPR057525">
    <property type="entry name" value="UTP20_C"/>
</dbReference>
<dbReference type="Proteomes" id="UP001566132">
    <property type="component" value="Unassembled WGS sequence"/>
</dbReference>
<feature type="domain" description="U3 small nucleolar RNA-associated protein 20 C-terminal" evidence="5">
    <location>
        <begin position="2466"/>
        <end position="2674"/>
    </location>
</feature>
<dbReference type="PANTHER" id="PTHR17695">
    <property type="entry name" value="SMALL SUBUNIT PROCESSOME COMPONENT 20 HOMOLOG"/>
    <property type="match status" value="1"/>
</dbReference>
<dbReference type="InterPro" id="IPR011430">
    <property type="entry name" value="UTP20_N"/>
</dbReference>
<feature type="domain" description="U3 small nucleolar RNA-associated protein 20" evidence="4">
    <location>
        <begin position="1756"/>
        <end position="1971"/>
    </location>
</feature>
<organism evidence="6 7">
    <name type="scientific">Hypothenemus hampei</name>
    <name type="common">Coffee berry borer</name>
    <dbReference type="NCBI Taxonomy" id="57062"/>
    <lineage>
        <taxon>Eukaryota</taxon>
        <taxon>Metazoa</taxon>
        <taxon>Ecdysozoa</taxon>
        <taxon>Arthropoda</taxon>
        <taxon>Hexapoda</taxon>
        <taxon>Insecta</taxon>
        <taxon>Pterygota</taxon>
        <taxon>Neoptera</taxon>
        <taxon>Endopterygota</taxon>
        <taxon>Coleoptera</taxon>
        <taxon>Polyphaga</taxon>
        <taxon>Cucujiformia</taxon>
        <taxon>Curculionidae</taxon>
        <taxon>Scolytinae</taxon>
        <taxon>Hypothenemus</taxon>
    </lineage>
</organism>
<evidence type="ECO:0000256" key="1">
    <source>
        <dbReference type="SAM" id="Coils"/>
    </source>
</evidence>
<dbReference type="InterPro" id="IPR046523">
    <property type="entry name" value="UTP20_dom"/>
</dbReference>
<reference evidence="6 7" key="1">
    <citation type="submission" date="2024-05" db="EMBL/GenBank/DDBJ databases">
        <title>Genetic variation in Jamaican populations of the coffee berry borer (Hypothenemus hampei).</title>
        <authorList>
            <person name="Errbii M."/>
            <person name="Myrie A."/>
        </authorList>
    </citation>
    <scope>NUCLEOTIDE SEQUENCE [LARGE SCALE GENOMIC DNA]</scope>
    <source>
        <strain evidence="6">JA-Hopewell-2020-01-JO</strain>
        <tissue evidence="6">Whole body</tissue>
    </source>
</reference>
<dbReference type="Pfam" id="PF20416">
    <property type="entry name" value="UTP20"/>
    <property type="match status" value="1"/>
</dbReference>
<evidence type="ECO:0000313" key="7">
    <source>
        <dbReference type="Proteomes" id="UP001566132"/>
    </source>
</evidence>
<sequence length="2697" mass="312827">MKNKSTKHRNQNTFRFLPFAERIANIDIDIFHKVHHEYETDTEEGETYFYQTVQKWNVLNLTEGYDKFKKEIKAYEHITLPQVLLAKDHIIGTLQNHLREKNPLYLQPVLEVVVAVARDLQKEFYPYYQSFIVIIIDLLNTKDSEQLEWTFSCLAYLFKILWRPMIKNIHEVFDSLLPLLSENKPEYINNFAAESFAFVARKVKDRQPFLKLLLKSVHKQKDGIAGCSKLLFEVLNGVNGQFHSCAEQVLQFYIEFLYTEHELREIWLEILSNIINNIAAQIYPTKTQLVWDILFKNLANLRENHNILLKENSLDKLMVTLNLIGQMVESREGKLVQNPCLLVQQMSDLLSLTEPSEEVLLMVIKISICILTLKHITLRQEQAALLITSILSKCNEKLLLYFVEFVSSCSLFETLILPTFLRKCAFDHFFNHECNLALTKLILKKRPLCFTGIKLSTWRKYSLDFKECTKYVIGILSMPFNAKSFTELENCEKYFCSLTCFPHLVLKPNLKSSVTELFQCNLNLLLEELKNSDSDKKTKKCLFLLNLLIEAIIHMEFQQILEDAFLLLFEQLLKYSSSIDHIGALRSLSLILTVLHQKRTFDILQKLNQVTEANFNSPYHELRLLTSYIYSLFEHLSEFQLAHSNESDVPRQPFEVFSIIYRSEAIEPSVQSCRDQELNLKKLSFSQPQIIMCTKTEFRMVPLRYLCGVLYINFKLLWKPVFEIIETHAQGLKIADFWNVFGTQLKNAKTVLNEIAVDTLESDFALFVNTFTEYQKSNDRPDFVNYRLLLWKALGMFADIAEAKTREVSQFLLDFIGDEYTYNNAEMAKICNIKNFSDEVAEKPTENDVEAVPVVGKVRKLNRKTMIETLQQKLAVFAQIKSPKSMYREPELYQLYLDLLKHKNPAIQKTALDCLMTYKFPYLVPYKDHLYNLIDEKKFKNEIVSFRIDQESTEIQMQHRKNLIPLLLQIVFSKMNSKTGLRTGGKASGQHRRNLILRFLAGCKENEMLSFVEMAFSIYEKYVQQNELDMVQSIVEQLDLEKVVMPKKLLSTLNLLNVILDQFGGLMGDVLIGHLLKILFIVGAFIKGIFMQVNQVHTGYLSILRNIRTLAIKTLARFFEHFDKFCWSPIQIEAIFDTFVWPYLDKLNIEGIHSPTSLLKLIKQWGSNPRYFKLLVKYHKEDQKQYILPHIFDLLINSKSGITVINCIYEIIEALLKFEMSQEDTEIEADNILVLDSGIIERCKINDKLNYGSCILLPHVPIILEKFKRKLQTRFLNKTELFILSRISELVWESDISDSILQLLLPVTIKKCSSDEEVVVQLLTTINNLLRNVEKPEIHLRGLTPLFGQVSYVSCRKILVQILDFIAEKSQLENLAVASTIIGDLNAFDAKWLENPDFEKRHGAFRKIENELKKESFDVSLGSLLIFNLFFAMKNENDLALKDISSHTLKNLCSELLKKHQRNQKDLDYLLNECMFPLIKTGTRVNNNPAFRNECISFLGHLARECPESHYALRDLHKLTNKNDLEVDFFENLTHMQLHRHARAMGKFCTMMKDETVAPNPKTVIQFLLPLATHYLGTEKYSGKNAVIDGAIEMVGVICRIIPWHQYEGILKFALAKLRDKMEFQRQLVRLVVEILDSFHYDLSKGQLDKYNNSVELVANDNNKEDTNDFNENVTEDKEVEEDEEDEEEELDHDETVEGKIEKIVDKISILCKSTATRIIKTIQTVLLPRLHKNLAELTHYDSSHKVNRKRTGFEREEEDLARVPLSLAVVKLMQRLPKAILDLNLPRVFLKLCTFLKSHLESVRRMARETLEKIMQTLGPKYLGMLLSQIAPLMSRGYQLHVLVFTVHSVLNCLKGTYEPTDIDNVLITVLNLCTADLFGVLSEEKEVVKITVKVSEARSTKSYDTLQIVAQYITEKCLLDLILPIKQFLESNHSFKFVQRAQNAFRHIVLGLVDNTFISVSSLLMFAHGAANEKIPQLLPVKKEKLTANEIVRQQRQKEDCLIIPKIPINRASYRELNVKTSSDTNAHLFVEFGLKLVHVLLKREKIKNEEYKRFISPFVQVLQSCLKSKHVKLCTLSLQCLQWVMKHEMFSTKNAVKFITKEIFSILHQFASEGLSKGDNFDLVVEAFKAMTVLVRDIQYHTITDKQLEVLLMYVEQDMHNHDRQATAFSLLKAILARKLNIPELHDVIDNVTKLSITSELDYVRTQARSVVHQFIMEYPLGSPSIKKYIDFYKGQLDYELQHGRESAIDMIQLIINSLPLAVLKQHCDTLLTNLGNKLLSEENEICKTKLSECLTSMLERLHKLDRSKLFKLVIRGLKLNEIYYRIWGAKLCDFFVTVEKADFESRLPLLVPVLLKQFGLTNKHPGKFVKIPDNFDEYEKLSSKDRESFVDHHFLLLMLMAKISEHCPSFLEKTSEIEMLACYAQYLLGHPHDWVRFGALKFLGHVLCSIGVDKLSMLLIEGKSDNGYLQSDPEEYMKNLTLDLYDQLQPGGMRTQVAEEVTKNLVFLARVFEPVPTDKKINLPWLCLLMRKIANSEVIEDSSNTILRTEVFSWISSIFTVLKLENVTTPYIFQHLLAPLVRELVNNEDKNPSLKNLKQLAKNTTDIIKKRVGMELYTKTFQKVQQKLMLKRAENKRVKRQLAVTDPEAHAKKKIRLHEKKKQTKKRKLEEIRGKKSFKKRKVIDLEDNSEIM</sequence>
<dbReference type="InterPro" id="IPR016024">
    <property type="entry name" value="ARM-type_fold"/>
</dbReference>
<feature type="coiled-coil region" evidence="1">
    <location>
        <begin position="2625"/>
        <end position="2679"/>
    </location>
</feature>
<name>A0ABD1FFW7_HYPHA</name>
<evidence type="ECO:0000259" key="4">
    <source>
        <dbReference type="Pfam" id="PF20416"/>
    </source>
</evidence>
<dbReference type="Gene3D" id="1.25.10.10">
    <property type="entry name" value="Leucine-rich Repeat Variant"/>
    <property type="match status" value="2"/>
</dbReference>
<evidence type="ECO:0000259" key="5">
    <source>
        <dbReference type="Pfam" id="PF23099"/>
    </source>
</evidence>
<dbReference type="PANTHER" id="PTHR17695:SF11">
    <property type="entry name" value="SMALL SUBUNIT PROCESSOME COMPONENT 20 HOMOLOG"/>
    <property type="match status" value="1"/>
</dbReference>
<gene>
    <name evidence="6" type="ORF">ABEB36_001661</name>
</gene>
<comment type="caution">
    <text evidence="6">The sequence shown here is derived from an EMBL/GenBank/DDBJ whole genome shotgun (WGS) entry which is preliminary data.</text>
</comment>
<dbReference type="Pfam" id="PF07539">
    <property type="entry name" value="UTP20_N"/>
    <property type="match status" value="1"/>
</dbReference>
<evidence type="ECO:0000313" key="6">
    <source>
        <dbReference type="EMBL" id="KAL1517967.1"/>
    </source>
</evidence>
<dbReference type="Pfam" id="PF23099">
    <property type="entry name" value="UTP20_C"/>
    <property type="match status" value="1"/>
</dbReference>
<evidence type="ECO:0000256" key="2">
    <source>
        <dbReference type="SAM" id="MobiDB-lite"/>
    </source>
</evidence>
<dbReference type="InterPro" id="IPR011989">
    <property type="entry name" value="ARM-like"/>
</dbReference>
<proteinExistence type="predicted"/>
<dbReference type="InterPro" id="IPR052575">
    <property type="entry name" value="SSU_processome_comp_20"/>
</dbReference>
<feature type="compositionally biased region" description="Acidic residues" evidence="2">
    <location>
        <begin position="1678"/>
        <end position="1693"/>
    </location>
</feature>
<protein>
    <recommendedName>
        <fullName evidence="8">Small subunit processome component 20 homolog</fullName>
    </recommendedName>
</protein>
<evidence type="ECO:0000259" key="3">
    <source>
        <dbReference type="Pfam" id="PF07539"/>
    </source>
</evidence>
<keyword evidence="1" id="KW-0175">Coiled coil</keyword>
<dbReference type="EMBL" id="JBDJPC010000001">
    <property type="protein sequence ID" value="KAL1517967.1"/>
    <property type="molecule type" value="Genomic_DNA"/>
</dbReference>
<dbReference type="SUPFAM" id="SSF48371">
    <property type="entry name" value="ARM repeat"/>
    <property type="match status" value="4"/>
</dbReference>
<feature type="domain" description="U3 small nucleolar RNA-associated protein 20 N-terminal" evidence="3">
    <location>
        <begin position="869"/>
        <end position="1486"/>
    </location>
</feature>